<protein>
    <submittedName>
        <fullName evidence="3">RNA polymerase sigma-70 factor</fullName>
    </submittedName>
</protein>
<dbReference type="AlphaFoldDB" id="R1HPE7"/>
<evidence type="ECO:0000313" key="4">
    <source>
        <dbReference type="Proteomes" id="UP000014139"/>
    </source>
</evidence>
<name>R1HPE7_9PSEU</name>
<evidence type="ECO:0000256" key="1">
    <source>
        <dbReference type="SAM" id="MobiDB-lite"/>
    </source>
</evidence>
<feature type="compositionally biased region" description="Basic and acidic residues" evidence="1">
    <location>
        <begin position="165"/>
        <end position="186"/>
    </location>
</feature>
<evidence type="ECO:0000259" key="2">
    <source>
        <dbReference type="Pfam" id="PF04542"/>
    </source>
</evidence>
<dbReference type="GO" id="GO:0003700">
    <property type="term" value="F:DNA-binding transcription factor activity"/>
    <property type="evidence" value="ECO:0007669"/>
    <property type="project" value="InterPro"/>
</dbReference>
<keyword evidence="4" id="KW-1185">Reference proteome</keyword>
<dbReference type="InterPro" id="IPR007627">
    <property type="entry name" value="RNA_pol_sigma70_r2"/>
</dbReference>
<reference evidence="3 4" key="1">
    <citation type="submission" date="2013-02" db="EMBL/GenBank/DDBJ databases">
        <title>Draft genome sequence of Amycolatopsis vancoresmycina strain DSM 44592T.</title>
        <authorList>
            <person name="Kumar S."/>
            <person name="Kaur N."/>
            <person name="Kaur C."/>
            <person name="Raghava G.P.S."/>
            <person name="Mayilraj S."/>
        </authorList>
    </citation>
    <scope>NUCLEOTIDE SEQUENCE [LARGE SCALE GENOMIC DNA]</scope>
    <source>
        <strain evidence="3 4">DSM 44592</strain>
    </source>
</reference>
<dbReference type="Proteomes" id="UP000014139">
    <property type="component" value="Unassembled WGS sequence"/>
</dbReference>
<gene>
    <name evidence="3" type="ORF">H480_26907</name>
</gene>
<sequence length="204" mass="23542">MKRPEEAGYRDYVTTRMDVMRRTAYLLCRDWHLADDLVSITIGKLYRHWPRARRVEYLDAYVRRILVRTWLDEKARAWRREEPVETLPEPPVLPPDDVVERVGLLELLDALPPRRRAAVAARRAVPAGRRARRRRRARRPAGTARRAAAAAPGRGGAALLLRPFGRGDGRNPRVLARDREEPDGARARRAARARRREPELMEGP</sequence>
<evidence type="ECO:0000313" key="3">
    <source>
        <dbReference type="EMBL" id="EOD65385.1"/>
    </source>
</evidence>
<proteinExistence type="predicted"/>
<dbReference type="SUPFAM" id="SSF88946">
    <property type="entry name" value="Sigma2 domain of RNA polymerase sigma factors"/>
    <property type="match status" value="1"/>
</dbReference>
<feature type="domain" description="RNA polymerase sigma-70 region 2" evidence="2">
    <location>
        <begin position="19"/>
        <end position="80"/>
    </location>
</feature>
<dbReference type="GO" id="GO:0006352">
    <property type="term" value="P:DNA-templated transcription initiation"/>
    <property type="evidence" value="ECO:0007669"/>
    <property type="project" value="InterPro"/>
</dbReference>
<organism evidence="3 4">
    <name type="scientific">Amycolatopsis vancoresmycina DSM 44592</name>
    <dbReference type="NCBI Taxonomy" id="1292037"/>
    <lineage>
        <taxon>Bacteria</taxon>
        <taxon>Bacillati</taxon>
        <taxon>Actinomycetota</taxon>
        <taxon>Actinomycetes</taxon>
        <taxon>Pseudonocardiales</taxon>
        <taxon>Pseudonocardiaceae</taxon>
        <taxon>Amycolatopsis</taxon>
    </lineage>
</organism>
<feature type="region of interest" description="Disordered" evidence="1">
    <location>
        <begin position="121"/>
        <end position="204"/>
    </location>
</feature>
<comment type="caution">
    <text evidence="3">The sequence shown here is derived from an EMBL/GenBank/DDBJ whole genome shotgun (WGS) entry which is preliminary data.</text>
</comment>
<accession>R1HPE7</accession>
<dbReference type="Gene3D" id="1.10.1740.10">
    <property type="match status" value="1"/>
</dbReference>
<dbReference type="eggNOG" id="COG1595">
    <property type="taxonomic scope" value="Bacteria"/>
</dbReference>
<dbReference type="EMBL" id="AOUO01000410">
    <property type="protein sequence ID" value="EOD65385.1"/>
    <property type="molecule type" value="Genomic_DNA"/>
</dbReference>
<dbReference type="PATRIC" id="fig|1292037.4.peg.5080"/>
<dbReference type="InterPro" id="IPR013325">
    <property type="entry name" value="RNA_pol_sigma_r2"/>
</dbReference>
<feature type="compositionally biased region" description="Basic residues" evidence="1">
    <location>
        <begin position="129"/>
        <end position="139"/>
    </location>
</feature>
<feature type="compositionally biased region" description="Low complexity" evidence="1">
    <location>
        <begin position="140"/>
        <end position="163"/>
    </location>
</feature>
<dbReference type="Pfam" id="PF04542">
    <property type="entry name" value="Sigma70_r2"/>
    <property type="match status" value="1"/>
</dbReference>